<dbReference type="InterPro" id="IPR013702">
    <property type="entry name" value="FIST_domain_N"/>
</dbReference>
<dbReference type="EMBL" id="QFYR01000001">
    <property type="protein sequence ID" value="RAK57757.1"/>
    <property type="molecule type" value="Genomic_DNA"/>
</dbReference>
<evidence type="ECO:0000259" key="2">
    <source>
        <dbReference type="SMART" id="SM01204"/>
    </source>
</evidence>
<gene>
    <name evidence="3" type="ORF">DJ018_07500</name>
</gene>
<evidence type="ECO:0008006" key="5">
    <source>
        <dbReference type="Google" id="ProtNLM"/>
    </source>
</evidence>
<organism evidence="3 4">
    <name type="scientific">Phenylobacterium deserti</name>
    <dbReference type="NCBI Taxonomy" id="1914756"/>
    <lineage>
        <taxon>Bacteria</taxon>
        <taxon>Pseudomonadati</taxon>
        <taxon>Pseudomonadota</taxon>
        <taxon>Alphaproteobacteria</taxon>
        <taxon>Caulobacterales</taxon>
        <taxon>Caulobacteraceae</taxon>
        <taxon>Phenylobacterium</taxon>
    </lineage>
</organism>
<protein>
    <recommendedName>
        <fullName evidence="5">Histidine kinase</fullName>
    </recommendedName>
</protein>
<dbReference type="SMART" id="SM00897">
    <property type="entry name" value="FIST"/>
    <property type="match status" value="1"/>
</dbReference>
<feature type="domain" description="FIST" evidence="1">
    <location>
        <begin position="31"/>
        <end position="228"/>
    </location>
</feature>
<evidence type="ECO:0000259" key="1">
    <source>
        <dbReference type="SMART" id="SM00897"/>
    </source>
</evidence>
<dbReference type="Proteomes" id="UP000249725">
    <property type="component" value="Unassembled WGS sequence"/>
</dbReference>
<dbReference type="AlphaFoldDB" id="A0A328AT26"/>
<keyword evidence="4" id="KW-1185">Reference proteome</keyword>
<evidence type="ECO:0000313" key="3">
    <source>
        <dbReference type="EMBL" id="RAK57757.1"/>
    </source>
</evidence>
<sequence>MRIASSFSVDPHSGDAGAGAAQDLLARLGGRPDLVVLYTTEHHARPELLGAIREALPEAQIVGGTSCGGVMTERGFHASAHGAVGLLGIADADGSFGVGSAPVAQDAFLAGAQAIEAALTAAERDFEAPVLVWCCQPPGREEAVIEGIQSVVGAKVPIIGGSSADEGIAGAWRQFSTDGVLQDHVVVAALFPTAGHGAAFQSGYAPAGPAGVVTKAQNRQVLEIDHQPASEVYSRWTDGEVPASDIGMILAKSTPTPLGRVAGQQNNVPMFVLSHPAMMGAGGDLSLFTDITEGDEVHLMRGSPASLVKRAGLVVNDAIANGGWRREETAGGLVIYCGGCMLHVRDRMPEVAEQVAEAMHGAPFLGAFTFGEQGAIIDSCNRHGNLMVSALTFG</sequence>
<proteinExistence type="predicted"/>
<dbReference type="PANTHER" id="PTHR40252:SF2">
    <property type="entry name" value="BLR0328 PROTEIN"/>
    <property type="match status" value="1"/>
</dbReference>
<dbReference type="SMART" id="SM01204">
    <property type="entry name" value="FIST_C"/>
    <property type="match status" value="1"/>
</dbReference>
<dbReference type="PANTHER" id="PTHR40252">
    <property type="entry name" value="BLR0328 PROTEIN"/>
    <property type="match status" value="1"/>
</dbReference>
<feature type="domain" description="FIST C-domain" evidence="2">
    <location>
        <begin position="229"/>
        <end position="376"/>
    </location>
</feature>
<name>A0A328AT26_9CAUL</name>
<dbReference type="OrthoDB" id="179842at2"/>
<dbReference type="RefSeq" id="WP_111514208.1">
    <property type="nucleotide sequence ID" value="NZ_QFYR01000001.1"/>
</dbReference>
<evidence type="ECO:0000313" key="4">
    <source>
        <dbReference type="Proteomes" id="UP000249725"/>
    </source>
</evidence>
<dbReference type="InterPro" id="IPR019494">
    <property type="entry name" value="FIST_C"/>
</dbReference>
<dbReference type="Pfam" id="PF08495">
    <property type="entry name" value="FIST"/>
    <property type="match status" value="1"/>
</dbReference>
<comment type="caution">
    <text evidence="3">The sequence shown here is derived from an EMBL/GenBank/DDBJ whole genome shotgun (WGS) entry which is preliminary data.</text>
</comment>
<reference evidence="4" key="1">
    <citation type="submission" date="2018-05" db="EMBL/GenBank/DDBJ databases">
        <authorList>
            <person name="Li X."/>
        </authorList>
    </citation>
    <scope>NUCLEOTIDE SEQUENCE [LARGE SCALE GENOMIC DNA]</scope>
    <source>
        <strain evidence="4">YIM 73061</strain>
    </source>
</reference>
<dbReference type="Pfam" id="PF10442">
    <property type="entry name" value="FIST_C"/>
    <property type="match status" value="1"/>
</dbReference>
<accession>A0A328AT26</accession>